<protein>
    <recommendedName>
        <fullName evidence="4">Zn(2)-C6 fungal-type domain-containing protein</fullName>
    </recommendedName>
</protein>
<dbReference type="AlphaFoldDB" id="A0A1B8GPB2"/>
<dbReference type="Pfam" id="PF00172">
    <property type="entry name" value="Zn_clus"/>
    <property type="match status" value="1"/>
</dbReference>
<dbReference type="PROSITE" id="PS00463">
    <property type="entry name" value="ZN2_CY6_FUNGAL_1"/>
    <property type="match status" value="1"/>
</dbReference>
<dbReference type="Proteomes" id="UP000091956">
    <property type="component" value="Unassembled WGS sequence"/>
</dbReference>
<dbReference type="CDD" id="cd00067">
    <property type="entry name" value="GAL4"/>
    <property type="match status" value="1"/>
</dbReference>
<dbReference type="GeneID" id="28837945"/>
<evidence type="ECO:0000256" key="1">
    <source>
        <dbReference type="ARBA" id="ARBA00023015"/>
    </source>
</evidence>
<organism evidence="5 6">
    <name type="scientific">Pseudogymnoascus verrucosus</name>
    <dbReference type="NCBI Taxonomy" id="342668"/>
    <lineage>
        <taxon>Eukaryota</taxon>
        <taxon>Fungi</taxon>
        <taxon>Dikarya</taxon>
        <taxon>Ascomycota</taxon>
        <taxon>Pezizomycotina</taxon>
        <taxon>Leotiomycetes</taxon>
        <taxon>Thelebolales</taxon>
        <taxon>Thelebolaceae</taxon>
        <taxon>Pseudogymnoascus</taxon>
    </lineage>
</organism>
<reference evidence="5 6" key="1">
    <citation type="submission" date="2016-03" db="EMBL/GenBank/DDBJ databases">
        <title>Comparative genomics of Pseudogymnoascus destructans, the fungus causing white-nose syndrome of bats.</title>
        <authorList>
            <person name="Palmer J.M."/>
            <person name="Drees K.P."/>
            <person name="Foster J.T."/>
            <person name="Lindner D.L."/>
        </authorList>
    </citation>
    <scope>NUCLEOTIDE SEQUENCE [LARGE SCALE GENOMIC DNA]</scope>
    <source>
        <strain evidence="5 6">UAMH 10579</strain>
    </source>
</reference>
<proteinExistence type="predicted"/>
<dbReference type="InterPro" id="IPR036864">
    <property type="entry name" value="Zn2-C6_fun-type_DNA-bd_sf"/>
</dbReference>
<name>A0A1B8GPB2_9PEZI</name>
<sequence length="696" mass="77985">MRKGTVSCLECRQRKVRCNMTANAEACGRCVMRGLPCTDQGSGLSKAEMVRGTEKLRVKQVELRDLISEVLQRLHPNGGQTQGTKAEIAAVDALKKLQAEIPQSCQIPNSSTPPDGDSVWEPLGGFDNVPLLGLFKNDALGEEHCEGGFTTESLFDSEEQRAVEKWNSLAELKAAVPNSRDLSFLFESGQAVWRIWQRSFSGIREVDTGLDGGCHIPSLQSHISSVAKSNDPVAIAKVLLCSALSAQQIDQGSDITESLLSISPKELQRRTLNPVEKFLREDEQSACSLEGLECILTQTRIYINEGMPHKAWLAFRRAISYAQLLGLHRQQMGFEDGKSRQKLSLWMRMWQGERYLSLVLGLPSSAVENLGDLHELQKEGSKVPSGEYLLLKLGAVSGRMINRDQHPTKSDYATTIQIDQDLEECKNSMPESWWEMSIGPDLPLASAADMLAAKFAYQFLRILLHLPFMLQSKTNQRYEFSRIAALDASREMIKYYQIMRDVDRPLFNICCLADFQAFTAAMVLTLSLLDQAAPSNVSLASHQTNGDWKIIVGITQVLKRVSKSSTSSVATQATKVLEDLYHIRFNESDHGNEAYHAVIPYFGKLTINMRNAFQAPVLEQMQVEDQGILTDMSNAATNSNYHPDNQNIYFESYLPLSEFEPPWQNMQNEWLGSTTDFSLCDDWGTFLCNDEFNFTE</sequence>
<dbReference type="Gene3D" id="4.10.240.10">
    <property type="entry name" value="Zn(2)-C6 fungal-type DNA-binding domain"/>
    <property type="match status" value="1"/>
</dbReference>
<evidence type="ECO:0000313" key="5">
    <source>
        <dbReference type="EMBL" id="OBT97658.2"/>
    </source>
</evidence>
<dbReference type="GO" id="GO:0000981">
    <property type="term" value="F:DNA-binding transcription factor activity, RNA polymerase II-specific"/>
    <property type="evidence" value="ECO:0007669"/>
    <property type="project" value="InterPro"/>
</dbReference>
<keyword evidence="6" id="KW-1185">Reference proteome</keyword>
<dbReference type="CDD" id="cd12148">
    <property type="entry name" value="fungal_TF_MHR"/>
    <property type="match status" value="1"/>
</dbReference>
<gene>
    <name evidence="5" type="ORF">VE01_04559</name>
</gene>
<keyword evidence="3" id="KW-0539">Nucleus</keyword>
<evidence type="ECO:0000313" key="6">
    <source>
        <dbReference type="Proteomes" id="UP000091956"/>
    </source>
</evidence>
<keyword evidence="2" id="KW-0804">Transcription</keyword>
<dbReference type="PANTHER" id="PTHR47840:SF1">
    <property type="entry name" value="ZN(II)2CYS6 TRANSCRIPTION FACTOR (EUROFUNG)"/>
    <property type="match status" value="1"/>
</dbReference>
<dbReference type="STRING" id="342668.A0A1B8GPB2"/>
<dbReference type="SUPFAM" id="SSF57701">
    <property type="entry name" value="Zn2/Cys6 DNA-binding domain"/>
    <property type="match status" value="1"/>
</dbReference>
<evidence type="ECO:0000259" key="4">
    <source>
        <dbReference type="PROSITE" id="PS50048"/>
    </source>
</evidence>
<keyword evidence="1" id="KW-0805">Transcription regulation</keyword>
<dbReference type="PANTHER" id="PTHR47840">
    <property type="entry name" value="ZN(II)2CYS6 TRANSCRIPTION FACTOR (EUROFUNG)-RELATED"/>
    <property type="match status" value="1"/>
</dbReference>
<dbReference type="InterPro" id="IPR001138">
    <property type="entry name" value="Zn2Cys6_DnaBD"/>
</dbReference>
<dbReference type="SMART" id="SM00066">
    <property type="entry name" value="GAL4"/>
    <property type="match status" value="1"/>
</dbReference>
<evidence type="ECO:0000256" key="2">
    <source>
        <dbReference type="ARBA" id="ARBA00023163"/>
    </source>
</evidence>
<dbReference type="GO" id="GO:0008270">
    <property type="term" value="F:zinc ion binding"/>
    <property type="evidence" value="ECO:0007669"/>
    <property type="project" value="InterPro"/>
</dbReference>
<dbReference type="RefSeq" id="XP_018131391.2">
    <property type="nucleotide sequence ID" value="XM_018274030.2"/>
</dbReference>
<feature type="domain" description="Zn(2)-C6 fungal-type" evidence="4">
    <location>
        <begin position="7"/>
        <end position="39"/>
    </location>
</feature>
<dbReference type="EMBL" id="KV460221">
    <property type="protein sequence ID" value="OBT97658.2"/>
    <property type="molecule type" value="Genomic_DNA"/>
</dbReference>
<reference evidence="6" key="2">
    <citation type="journal article" date="2018" name="Nat. Commun.">
        <title>Extreme sensitivity to ultraviolet light in the fungal pathogen causing white-nose syndrome of bats.</title>
        <authorList>
            <person name="Palmer J.M."/>
            <person name="Drees K.P."/>
            <person name="Foster J.T."/>
            <person name="Lindner D.L."/>
        </authorList>
    </citation>
    <scope>NUCLEOTIDE SEQUENCE [LARGE SCALE GENOMIC DNA]</scope>
    <source>
        <strain evidence="6">UAMH 10579</strain>
    </source>
</reference>
<accession>A0A1B8GPB2</accession>
<dbReference type="PROSITE" id="PS50048">
    <property type="entry name" value="ZN2_CY6_FUNGAL_2"/>
    <property type="match status" value="1"/>
</dbReference>
<evidence type="ECO:0000256" key="3">
    <source>
        <dbReference type="ARBA" id="ARBA00023242"/>
    </source>
</evidence>